<reference evidence="4 5" key="1">
    <citation type="submission" date="2018-05" db="EMBL/GenBank/DDBJ databases">
        <title>Spiribacter halobius sp. nov., a moderately halophilic bacterium isolated from marine solar saltern.</title>
        <authorList>
            <person name="Zheng W.-S."/>
            <person name="Lu D.-C."/>
            <person name="Du Z.-J."/>
        </authorList>
    </citation>
    <scope>NUCLEOTIDE SEQUENCE [LARGE SCALE GENOMIC DNA]</scope>
    <source>
        <strain evidence="4 5">E85</strain>
    </source>
</reference>
<dbReference type="SMART" id="SM00091">
    <property type="entry name" value="PAS"/>
    <property type="match status" value="1"/>
</dbReference>
<evidence type="ECO:0000313" key="5">
    <source>
        <dbReference type="Proteomes" id="UP000245474"/>
    </source>
</evidence>
<evidence type="ECO:0000256" key="1">
    <source>
        <dbReference type="ARBA" id="ARBA00023012"/>
    </source>
</evidence>
<dbReference type="GO" id="GO:0000156">
    <property type="term" value="F:phosphorelay response regulator activity"/>
    <property type="evidence" value="ECO:0007669"/>
    <property type="project" value="InterPro"/>
</dbReference>
<dbReference type="Pfam" id="PF00989">
    <property type="entry name" value="PAS"/>
    <property type="match status" value="1"/>
</dbReference>
<dbReference type="Gene3D" id="3.30.450.20">
    <property type="entry name" value="PAS domain"/>
    <property type="match status" value="1"/>
</dbReference>
<dbReference type="SUPFAM" id="SSF55785">
    <property type="entry name" value="PYP-like sensor domain (PAS domain)"/>
    <property type="match status" value="1"/>
</dbReference>
<dbReference type="PANTHER" id="PTHR37299:SF1">
    <property type="entry name" value="STAGE 0 SPORULATION PROTEIN A HOMOLOG"/>
    <property type="match status" value="1"/>
</dbReference>
<accession>A0A2U2N030</accession>
<dbReference type="InterPro" id="IPR035965">
    <property type="entry name" value="PAS-like_dom_sf"/>
</dbReference>
<feature type="domain" description="PAS" evidence="2">
    <location>
        <begin position="1"/>
        <end position="53"/>
    </location>
</feature>
<dbReference type="CDD" id="cd00130">
    <property type="entry name" value="PAS"/>
    <property type="match status" value="1"/>
</dbReference>
<dbReference type="GO" id="GO:0006355">
    <property type="term" value="P:regulation of DNA-templated transcription"/>
    <property type="evidence" value="ECO:0007669"/>
    <property type="project" value="InterPro"/>
</dbReference>
<dbReference type="Proteomes" id="UP000245474">
    <property type="component" value="Unassembled WGS sequence"/>
</dbReference>
<dbReference type="RefSeq" id="WP_109679110.1">
    <property type="nucleotide sequence ID" value="NZ_CP086615.1"/>
</dbReference>
<sequence>MEERFEHRLQKFDPGVIWLDAAHRVTALNGVAAEVLGVAPGEVMGREVLQLHPLKSRDKIAWLLEASGGAYCPVSSSPPMTMMINIPDRILLIKLTRMVGAGGAPGGYCLVFFDVTDATSGARPAADGRLRQLRKLPVSRQQEVMLLDLDEVVHLRAGGHYTDVFTAGERYLCNLSLADLEARLDPERFLRVHRSYIVNLGYATALARRDERYVLTLGDRKTTEVPISRSQVPRVKDAFGLA</sequence>
<dbReference type="PROSITE" id="PS50112">
    <property type="entry name" value="PAS"/>
    <property type="match status" value="1"/>
</dbReference>
<dbReference type="GO" id="GO:0003677">
    <property type="term" value="F:DNA binding"/>
    <property type="evidence" value="ECO:0007669"/>
    <property type="project" value="InterPro"/>
</dbReference>
<gene>
    <name evidence="4" type="ORF">DEM34_12265</name>
</gene>
<name>A0A2U2N030_9GAMM</name>
<evidence type="ECO:0000259" key="2">
    <source>
        <dbReference type="PROSITE" id="PS50112"/>
    </source>
</evidence>
<keyword evidence="5" id="KW-1185">Reference proteome</keyword>
<dbReference type="InterPro" id="IPR013767">
    <property type="entry name" value="PAS_fold"/>
</dbReference>
<proteinExistence type="predicted"/>
<protein>
    <submittedName>
        <fullName evidence="4">LytTR family transcriptional regulator</fullName>
    </submittedName>
</protein>
<comment type="caution">
    <text evidence="4">The sequence shown here is derived from an EMBL/GenBank/DDBJ whole genome shotgun (WGS) entry which is preliminary data.</text>
</comment>
<evidence type="ECO:0000313" key="4">
    <source>
        <dbReference type="EMBL" id="PWG62393.1"/>
    </source>
</evidence>
<dbReference type="SMART" id="SM00850">
    <property type="entry name" value="LytTR"/>
    <property type="match status" value="1"/>
</dbReference>
<keyword evidence="1" id="KW-0902">Two-component regulatory system</keyword>
<dbReference type="Gene3D" id="2.40.50.1020">
    <property type="entry name" value="LytTr DNA-binding domain"/>
    <property type="match status" value="1"/>
</dbReference>
<evidence type="ECO:0000259" key="3">
    <source>
        <dbReference type="PROSITE" id="PS50930"/>
    </source>
</evidence>
<dbReference type="InterPro" id="IPR000014">
    <property type="entry name" value="PAS"/>
</dbReference>
<dbReference type="PROSITE" id="PS50930">
    <property type="entry name" value="HTH_LYTTR"/>
    <property type="match status" value="1"/>
</dbReference>
<dbReference type="EMBL" id="QFFI01000019">
    <property type="protein sequence ID" value="PWG62393.1"/>
    <property type="molecule type" value="Genomic_DNA"/>
</dbReference>
<dbReference type="AlphaFoldDB" id="A0A2U2N030"/>
<organism evidence="4 5">
    <name type="scientific">Sediminicurvatus halobius</name>
    <dbReference type="NCBI Taxonomy" id="2182432"/>
    <lineage>
        <taxon>Bacteria</taxon>
        <taxon>Pseudomonadati</taxon>
        <taxon>Pseudomonadota</taxon>
        <taxon>Gammaproteobacteria</taxon>
        <taxon>Chromatiales</taxon>
        <taxon>Ectothiorhodospiraceae</taxon>
        <taxon>Sediminicurvatus</taxon>
    </lineage>
</organism>
<dbReference type="OrthoDB" id="9781059at2"/>
<dbReference type="InterPro" id="IPR046947">
    <property type="entry name" value="LytR-like"/>
</dbReference>
<dbReference type="Pfam" id="PF04397">
    <property type="entry name" value="LytTR"/>
    <property type="match status" value="1"/>
</dbReference>
<dbReference type="InterPro" id="IPR007492">
    <property type="entry name" value="LytTR_DNA-bd_dom"/>
</dbReference>
<feature type="domain" description="HTH LytTR-type" evidence="3">
    <location>
        <begin position="136"/>
        <end position="241"/>
    </location>
</feature>
<dbReference type="PANTHER" id="PTHR37299">
    <property type="entry name" value="TRANSCRIPTIONAL REGULATOR-RELATED"/>
    <property type="match status" value="1"/>
</dbReference>